<dbReference type="SUPFAM" id="SSF51294">
    <property type="entry name" value="Hedgehog/intein (Hint) domain"/>
    <property type="match status" value="1"/>
</dbReference>
<dbReference type="PRINTS" id="PR00379">
    <property type="entry name" value="INTEIN"/>
</dbReference>
<dbReference type="SUPFAM" id="SSF55608">
    <property type="entry name" value="Homing endonucleases"/>
    <property type="match status" value="1"/>
</dbReference>
<dbReference type="InterPro" id="IPR049430">
    <property type="entry name" value="UvsW_N_sf"/>
</dbReference>
<organism evidence="5 6">
    <name type="scientific">Staphylococcus phage Twort (strain DSM 17442 / HER 48)</name>
    <name type="common">Bacteriophage Twort</name>
    <dbReference type="NCBI Taxonomy" id="2908167"/>
    <lineage>
        <taxon>Viruses</taxon>
        <taxon>Duplodnaviria</taxon>
        <taxon>Heunggongvirae</taxon>
        <taxon>Uroviricota</taxon>
        <taxon>Caudoviricetes</taxon>
        <taxon>Herelleviridae</taxon>
        <taxon>Twortvirinae</taxon>
        <taxon>Twortvirus</taxon>
        <taxon>Twortvirus twort</taxon>
    </lineage>
</organism>
<evidence type="ECO:0000259" key="4">
    <source>
        <dbReference type="PROSITE" id="PS51194"/>
    </source>
</evidence>
<keyword evidence="5" id="KW-0067">ATP-binding</keyword>
<dbReference type="InterPro" id="IPR004860">
    <property type="entry name" value="LAGLIDADG_dom"/>
</dbReference>
<feature type="domain" description="DOD-type homing endonuclease" evidence="3">
    <location>
        <begin position="273"/>
        <end position="407"/>
    </location>
</feature>
<evidence type="ECO:0000256" key="2">
    <source>
        <dbReference type="ARBA" id="ARBA00023000"/>
    </source>
</evidence>
<dbReference type="NCBIfam" id="TIGR01443">
    <property type="entry name" value="intein_Cterm"/>
    <property type="match status" value="1"/>
</dbReference>
<evidence type="ECO:0000256" key="1">
    <source>
        <dbReference type="ARBA" id="ARBA00022813"/>
    </source>
</evidence>
<dbReference type="InterPro" id="IPR027417">
    <property type="entry name" value="P-loop_NTPase"/>
</dbReference>
<dbReference type="Gene3D" id="3.10.28.10">
    <property type="entry name" value="Homing endonucleases"/>
    <property type="match status" value="1"/>
</dbReference>
<proteinExistence type="predicted"/>
<accession>A0A6H0X5L6</accession>
<dbReference type="InterPro" id="IPR003587">
    <property type="entry name" value="Hint_dom_N"/>
</dbReference>
<dbReference type="Pfam" id="PF14890">
    <property type="entry name" value="Intein_splicing"/>
    <property type="match status" value="1"/>
</dbReference>
<dbReference type="PROSITE" id="PS50819">
    <property type="entry name" value="INTEIN_ENDONUCLEASE"/>
    <property type="match status" value="1"/>
</dbReference>
<reference evidence="5 6" key="1">
    <citation type="submission" date="2020-03" db="EMBL/GenBank/DDBJ databases">
        <title>Variable regions in the genome of staphylococcal bacteriophage Twort.</title>
        <authorList>
            <person name="Glowacka-Rutkowska A."/>
            <person name="Gawor J."/>
            <person name="Lobocka M."/>
        </authorList>
    </citation>
    <scope>NUCLEOTIDE SEQUENCE [LARGE SCALE GENOMIC DNA]</scope>
</reference>
<keyword evidence="5" id="KW-0547">Nucleotide-binding</keyword>
<evidence type="ECO:0000313" key="6">
    <source>
        <dbReference type="Proteomes" id="UP000503318"/>
    </source>
</evidence>
<dbReference type="Gene3D" id="2.170.16.10">
    <property type="entry name" value="Hedgehog/Intein (Hint) domain"/>
    <property type="match status" value="2"/>
</dbReference>
<dbReference type="PANTHER" id="PTHR47962:SF5">
    <property type="entry name" value="ATP-DEPENDENT HELICASE LHR-RELATED"/>
    <property type="match status" value="1"/>
</dbReference>
<dbReference type="Pfam" id="PF14528">
    <property type="entry name" value="LAGLIDADG_3"/>
    <property type="match status" value="1"/>
</dbReference>
<dbReference type="SMART" id="SM00490">
    <property type="entry name" value="HELICc"/>
    <property type="match status" value="1"/>
</dbReference>
<gene>
    <name evidence="5" type="ORF">TwortDSMZ_128</name>
</gene>
<name>A0A6H0X5L6_BPTWO</name>
<dbReference type="GO" id="GO:0004386">
    <property type="term" value="F:helicase activity"/>
    <property type="evidence" value="ECO:0007669"/>
    <property type="project" value="UniProtKB-KW"/>
</dbReference>
<dbReference type="GO" id="GO:0016539">
    <property type="term" value="P:intein-mediated protein splicing"/>
    <property type="evidence" value="ECO:0007669"/>
    <property type="project" value="InterPro"/>
</dbReference>
<dbReference type="GO" id="GO:0005524">
    <property type="term" value="F:ATP binding"/>
    <property type="evidence" value="ECO:0007669"/>
    <property type="project" value="InterPro"/>
</dbReference>
<dbReference type="PROSITE" id="PS50818">
    <property type="entry name" value="INTEIN_C_TER"/>
    <property type="match status" value="1"/>
</dbReference>
<dbReference type="CDD" id="cd00081">
    <property type="entry name" value="Hint"/>
    <property type="match status" value="1"/>
</dbReference>
<evidence type="ECO:0000313" key="5">
    <source>
        <dbReference type="EMBL" id="QIW89127.1"/>
    </source>
</evidence>
<keyword evidence="2" id="KW-0651">Protein splicing</keyword>
<organismHost>
    <name type="scientific">Twortvirus twort</name>
    <dbReference type="NCBI Taxonomy" id="55510"/>
</organismHost>
<dbReference type="RefSeq" id="YP_238583.1">
    <property type="nucleotide sequence ID" value="NC_007021.1"/>
</dbReference>
<dbReference type="PROSITE" id="PS51194">
    <property type="entry name" value="HELICASE_CTER"/>
    <property type="match status" value="1"/>
</dbReference>
<dbReference type="InterPro" id="IPR001650">
    <property type="entry name" value="Helicase_C-like"/>
</dbReference>
<dbReference type="InterPro" id="IPR006935">
    <property type="entry name" value="Helicase/UvrB_N"/>
</dbReference>
<dbReference type="PROSITE" id="PS50817">
    <property type="entry name" value="INTEIN_N_TER"/>
    <property type="match status" value="1"/>
</dbReference>
<protein>
    <submittedName>
        <fullName evidence="5">DNA helicase</fullName>
    </submittedName>
</protein>
<dbReference type="Pfam" id="PF04851">
    <property type="entry name" value="ResIII"/>
    <property type="match status" value="1"/>
</dbReference>
<dbReference type="Gene3D" id="3.30.780.20">
    <property type="match status" value="1"/>
</dbReference>
<dbReference type="SMART" id="SM00306">
    <property type="entry name" value="HintN"/>
    <property type="match status" value="1"/>
</dbReference>
<sequence>MKLRIKNLFTYVEFEEDDKYLKDIFLKRVHKTIGARQQGFQFSPAYKRGSWDGYIDFYVYEEDKFPTGLLHRVELLLGELQSRYNFQYSKIDERSESFLAPEDIDKEIKLLDNKIGQITLREYQYQAVYESLVNFNGVLKIATNGGKCISMDSMILTTEGYKSLQEIFETQGVKVDNKEKVIELKYPLINRYGDVEYTSHFTKNGEKPTKRIKTNKGIELVNTYNHPLLVREGFNLIWKKSEDIEVGDILVSRVGDHQFGNNNTVENEEEAYALGCMVADSYLGSYSRLSFSNDKKEILDKVSKFWNTFSNKEVYYDTYKESKGITIHLHDTNKTKEFHDKYKIEYGVAKDKKIPKCIMESPENIQLAFVSGYLECESSISEKNLEVTSASKDLLKDLQLILSNIGIVSTNKEKVVKKYKHNKYYRLIVNRKELIKLLPLLRFETQQRKNQKENFLSNNTKIKSSYGNTIEGSRYLLKKYRDSLNIDKKEFSKYLSRDTITIDRLREVISLYPDGDKEIRELFENVVNNNIYYQKVEQVLEGEIIPTFDVCMPKTHSFIANTIVNHNTECASGIIDQLLPQLEKGETIAFFTGSTEIFHQSADRLKERLNIPIGKIGAGKFDVKQVNVVMIPTLNSNMKDPTEGLKVTPKQNISKKIAKEVLPKFEGGKNQKRFMGMYLKQFEPKTKVDQKVKDELINIYNTSKSDQELLLNLRKHNVIFQNIAKSKNEKKYNKYHQMREFLDSVAVMIVDEAHHSKSDSWYNNLMTCDNALYRIALTGSIDTQDDLLNMRLEALFGEVISRVSNEFLISEGHSAKPTINTIPIMTPKDIENQKEYRDVYDEGITNNEFRNKLIAKLTEKWYNKDKGVLIIVNFITHGENISKLLEELGIEHFFLHGEVDSELRQQKLNDMRSGKLKVMIATSLIDEGVDISGIHALILGAGGKSLRQVLQRIGRALRKKKDDNTTQIFDFEDRTHKFLYEHFKQRLSIYEEEKFEVKDVTRKG</sequence>
<dbReference type="OrthoDB" id="2008at10239"/>
<dbReference type="InterPro" id="IPR006141">
    <property type="entry name" value="Intein_N"/>
</dbReference>
<keyword evidence="5" id="KW-0378">Hydrolase</keyword>
<dbReference type="NCBIfam" id="TIGR01445">
    <property type="entry name" value="intein_Nterm"/>
    <property type="match status" value="1"/>
</dbReference>
<feature type="domain" description="Helicase C-terminal" evidence="4">
    <location>
        <begin position="849"/>
        <end position="1001"/>
    </location>
</feature>
<dbReference type="InterPro" id="IPR027434">
    <property type="entry name" value="Homing_endonucl"/>
</dbReference>
<keyword evidence="5" id="KW-0347">Helicase</keyword>
<dbReference type="Pfam" id="PF00271">
    <property type="entry name" value="Helicase_C"/>
    <property type="match status" value="1"/>
</dbReference>
<dbReference type="KEGG" id="vg:5130463"/>
<dbReference type="InterPro" id="IPR006142">
    <property type="entry name" value="INTEIN"/>
</dbReference>
<dbReference type="PANTHER" id="PTHR47962">
    <property type="entry name" value="ATP-DEPENDENT HELICASE LHR-RELATED-RELATED"/>
    <property type="match status" value="1"/>
</dbReference>
<dbReference type="InterPro" id="IPR030934">
    <property type="entry name" value="Intein_C"/>
</dbReference>
<dbReference type="InterPro" id="IPR004042">
    <property type="entry name" value="Intein_endonuc_central"/>
</dbReference>
<dbReference type="InterPro" id="IPR036844">
    <property type="entry name" value="Hint_dom_sf"/>
</dbReference>
<dbReference type="Gene3D" id="3.40.50.300">
    <property type="entry name" value="P-loop containing nucleotide triphosphate hydrolases"/>
    <property type="match status" value="2"/>
</dbReference>
<keyword evidence="1" id="KW-0068">Autocatalytic cleavage</keyword>
<dbReference type="SUPFAM" id="SSF52540">
    <property type="entry name" value="P-loop containing nucleoside triphosphate hydrolases"/>
    <property type="match status" value="2"/>
</dbReference>
<evidence type="ECO:0000259" key="3">
    <source>
        <dbReference type="PROSITE" id="PS50819"/>
    </source>
</evidence>
<dbReference type="GO" id="GO:0004519">
    <property type="term" value="F:endonuclease activity"/>
    <property type="evidence" value="ECO:0007669"/>
    <property type="project" value="InterPro"/>
</dbReference>
<dbReference type="EMBL" id="MT151386">
    <property type="protein sequence ID" value="QIW89127.1"/>
    <property type="molecule type" value="Genomic_DNA"/>
</dbReference>
<dbReference type="GO" id="GO:0016887">
    <property type="term" value="F:ATP hydrolysis activity"/>
    <property type="evidence" value="ECO:0007669"/>
    <property type="project" value="TreeGrafter"/>
</dbReference>
<dbReference type="Proteomes" id="UP000503318">
    <property type="component" value="Segment"/>
</dbReference>
<dbReference type="GO" id="GO:0003677">
    <property type="term" value="F:DNA binding"/>
    <property type="evidence" value="ECO:0007669"/>
    <property type="project" value="InterPro"/>
</dbReference>
<dbReference type="InterPro" id="IPR052511">
    <property type="entry name" value="ATP-dep_Helicase"/>
</dbReference>